<dbReference type="AlphaFoldDB" id="A0A4U6TBX7"/>
<dbReference type="EMBL" id="CM016560">
    <property type="protein sequence ID" value="TKV97962.1"/>
    <property type="molecule type" value="Genomic_DNA"/>
</dbReference>
<reference evidence="2" key="1">
    <citation type="submission" date="2019-03" db="EMBL/GenBank/DDBJ databases">
        <title>WGS assembly of Setaria viridis.</title>
        <authorList>
            <person name="Huang P."/>
            <person name="Jenkins J."/>
            <person name="Grimwood J."/>
            <person name="Barry K."/>
            <person name="Healey A."/>
            <person name="Mamidi S."/>
            <person name="Sreedasyam A."/>
            <person name="Shu S."/>
            <person name="Feldman M."/>
            <person name="Wu J."/>
            <person name="Yu Y."/>
            <person name="Chen C."/>
            <person name="Johnson J."/>
            <person name="Rokhsar D."/>
            <person name="Baxter I."/>
            <person name="Schmutz J."/>
            <person name="Brutnell T."/>
            <person name="Kellogg E."/>
        </authorList>
    </citation>
    <scope>NUCLEOTIDE SEQUENCE [LARGE SCALE GENOMIC DNA]</scope>
</reference>
<gene>
    <name evidence="2" type="ORF">SEVIR_9G528450v2</name>
</gene>
<protein>
    <submittedName>
        <fullName evidence="2">Uncharacterized protein</fullName>
    </submittedName>
</protein>
<evidence type="ECO:0000256" key="1">
    <source>
        <dbReference type="SAM" id="MobiDB-lite"/>
    </source>
</evidence>
<organism evidence="2 3">
    <name type="scientific">Setaria viridis</name>
    <name type="common">Green bristlegrass</name>
    <name type="synonym">Setaria italica subsp. viridis</name>
    <dbReference type="NCBI Taxonomy" id="4556"/>
    <lineage>
        <taxon>Eukaryota</taxon>
        <taxon>Viridiplantae</taxon>
        <taxon>Streptophyta</taxon>
        <taxon>Embryophyta</taxon>
        <taxon>Tracheophyta</taxon>
        <taxon>Spermatophyta</taxon>
        <taxon>Magnoliopsida</taxon>
        <taxon>Liliopsida</taxon>
        <taxon>Poales</taxon>
        <taxon>Poaceae</taxon>
        <taxon>PACMAD clade</taxon>
        <taxon>Panicoideae</taxon>
        <taxon>Panicodae</taxon>
        <taxon>Paniceae</taxon>
        <taxon>Cenchrinae</taxon>
        <taxon>Setaria</taxon>
    </lineage>
</organism>
<accession>A0A4U6TBX7</accession>
<dbReference type="Gramene" id="TKV97962">
    <property type="protein sequence ID" value="TKV97962"/>
    <property type="gene ID" value="SEVIR_9G528450v2"/>
</dbReference>
<proteinExistence type="predicted"/>
<feature type="compositionally biased region" description="Acidic residues" evidence="1">
    <location>
        <begin position="22"/>
        <end position="31"/>
    </location>
</feature>
<evidence type="ECO:0000313" key="3">
    <source>
        <dbReference type="Proteomes" id="UP000298652"/>
    </source>
</evidence>
<evidence type="ECO:0000313" key="2">
    <source>
        <dbReference type="EMBL" id="TKV97962.1"/>
    </source>
</evidence>
<feature type="compositionally biased region" description="Polar residues" evidence="1">
    <location>
        <begin position="32"/>
        <end position="42"/>
    </location>
</feature>
<dbReference type="Proteomes" id="UP000298652">
    <property type="component" value="Chromosome 9"/>
</dbReference>
<name>A0A4U6TBX7_SETVI</name>
<feature type="region of interest" description="Disordered" evidence="1">
    <location>
        <begin position="1"/>
        <end position="42"/>
    </location>
</feature>
<keyword evidence="3" id="KW-1185">Reference proteome</keyword>
<sequence length="42" mass="4438">MDMLAAAQGWLPVSSPVGLGGVEEEPEEGEIQNESNLQPLNT</sequence>